<dbReference type="PANTHER" id="PTHR30404">
    <property type="entry name" value="N-ACETYLMURAMOYL-L-ALANINE AMIDASE"/>
    <property type="match status" value="1"/>
</dbReference>
<protein>
    <submittedName>
        <fullName evidence="4">Cell wall hydrolase/autolysin</fullName>
    </submittedName>
</protein>
<gene>
    <name evidence="4" type="ordered locus">Rumal_1314</name>
</gene>
<dbReference type="GO" id="GO:0009253">
    <property type="term" value="P:peptidoglycan catabolic process"/>
    <property type="evidence" value="ECO:0007669"/>
    <property type="project" value="InterPro"/>
</dbReference>
<dbReference type="SUPFAM" id="SSF53187">
    <property type="entry name" value="Zn-dependent exopeptidases"/>
    <property type="match status" value="1"/>
</dbReference>
<feature type="domain" description="MurNAc-LAA" evidence="3">
    <location>
        <begin position="125"/>
        <end position="236"/>
    </location>
</feature>
<evidence type="ECO:0000259" key="3">
    <source>
        <dbReference type="SMART" id="SM00646"/>
    </source>
</evidence>
<evidence type="ECO:0000313" key="5">
    <source>
        <dbReference type="Proteomes" id="UP000006919"/>
    </source>
</evidence>
<evidence type="ECO:0000256" key="2">
    <source>
        <dbReference type="SAM" id="SignalP"/>
    </source>
</evidence>
<dbReference type="RefSeq" id="WP_013497999.1">
    <property type="nucleotide sequence ID" value="NC_014833.1"/>
</dbReference>
<dbReference type="PANTHER" id="PTHR30404:SF0">
    <property type="entry name" value="N-ACETYLMURAMOYL-L-ALANINE AMIDASE AMIC"/>
    <property type="match status" value="1"/>
</dbReference>
<dbReference type="GO" id="GO:0008745">
    <property type="term" value="F:N-acetylmuramoyl-L-alanine amidase activity"/>
    <property type="evidence" value="ECO:0007669"/>
    <property type="project" value="InterPro"/>
</dbReference>
<evidence type="ECO:0000256" key="1">
    <source>
        <dbReference type="ARBA" id="ARBA00022801"/>
    </source>
</evidence>
<dbReference type="InterPro" id="IPR050695">
    <property type="entry name" value="N-acetylmuramoyl_amidase_3"/>
</dbReference>
<accession>E6UER0</accession>
<dbReference type="eggNOG" id="COG0860">
    <property type="taxonomic scope" value="Bacteria"/>
</dbReference>
<dbReference type="InterPro" id="IPR002508">
    <property type="entry name" value="MurNAc-LAA_cat"/>
</dbReference>
<dbReference type="Pfam" id="PF01520">
    <property type="entry name" value="Amidase_3"/>
    <property type="match status" value="1"/>
</dbReference>
<organism evidence="4 5">
    <name type="scientific">Ruminococcus albus (strain ATCC 27210 / DSM 20455 / JCM 14654 / NCDO 2250 / 7)</name>
    <dbReference type="NCBI Taxonomy" id="697329"/>
    <lineage>
        <taxon>Bacteria</taxon>
        <taxon>Bacillati</taxon>
        <taxon>Bacillota</taxon>
        <taxon>Clostridia</taxon>
        <taxon>Eubacteriales</taxon>
        <taxon>Oscillospiraceae</taxon>
        <taxon>Ruminococcus</taxon>
    </lineage>
</organism>
<reference evidence="4 5" key="1">
    <citation type="journal article" date="2011" name="J. Bacteriol.">
        <title>Complete genome of the cellulolytic ruminal bacterium Ruminococcus albus 7.</title>
        <authorList>
            <person name="Suen G."/>
            <person name="Stevenson D.M."/>
            <person name="Bruce D.C."/>
            <person name="Chertkov O."/>
            <person name="Copeland A."/>
            <person name="Cheng J.F."/>
            <person name="Detter C."/>
            <person name="Detter J.C."/>
            <person name="Goodwin L.A."/>
            <person name="Han C.S."/>
            <person name="Hauser L.J."/>
            <person name="Ivanova N.N."/>
            <person name="Kyrpides N.C."/>
            <person name="Land M.L."/>
            <person name="Lapidus A."/>
            <person name="Lucas S."/>
            <person name="Ovchinnikova G."/>
            <person name="Pitluck S."/>
            <person name="Tapia R."/>
            <person name="Woyke T."/>
            <person name="Boyum J."/>
            <person name="Mead D."/>
            <person name="Weimer P.J."/>
        </authorList>
    </citation>
    <scope>NUCLEOTIDE SEQUENCE [LARGE SCALE GENOMIC DNA]</scope>
    <source>
        <strain evidence="5">ATCC 27210 / DSM 20455 / JCM 14654 / NCDO 2250 / 7</strain>
    </source>
</reference>
<dbReference type="STRING" id="697329.Rumal_1314"/>
<dbReference type="KEGG" id="ral:Rumal_1314"/>
<keyword evidence="1 4" id="KW-0378">Hydrolase</keyword>
<name>E6UER0_RUMA7</name>
<dbReference type="HOGENOM" id="CLU_014322_7_0_9"/>
<dbReference type="AlphaFoldDB" id="E6UER0"/>
<dbReference type="Gene3D" id="3.40.630.40">
    <property type="entry name" value="Zn-dependent exopeptidases"/>
    <property type="match status" value="1"/>
</dbReference>
<dbReference type="GO" id="GO:0030288">
    <property type="term" value="C:outer membrane-bounded periplasmic space"/>
    <property type="evidence" value="ECO:0007669"/>
    <property type="project" value="TreeGrafter"/>
</dbReference>
<dbReference type="EMBL" id="CP002403">
    <property type="protein sequence ID" value="ADU21829.1"/>
    <property type="molecule type" value="Genomic_DNA"/>
</dbReference>
<proteinExistence type="predicted"/>
<dbReference type="Proteomes" id="UP000006919">
    <property type="component" value="Chromosome"/>
</dbReference>
<dbReference type="SMART" id="SM00646">
    <property type="entry name" value="Ami_3"/>
    <property type="match status" value="1"/>
</dbReference>
<sequence precursor="true">MDISRKKRIIISCGAFAVICGSLWAGDILGAAAQERVTGASADRGMERPQVVLDPGHGGADGGCVSVNGAAEKGINLDIALTERDMLEIMGYEVTMTREDDRSIYDEGTEGLSKQKQSDMKNRLALFDSCGGIALSIHQNQFTDSRYSGAQVFYSRRNSEGGRLAEAVQRQFVSLLQPDNERETKAVDDELYLLDKTETPAVMVECGFLSNPEEAAKLEDAGYRKKVAFAIMSGVMEYRSGMAAESTEAGG</sequence>
<evidence type="ECO:0000313" key="4">
    <source>
        <dbReference type="EMBL" id="ADU21829.1"/>
    </source>
</evidence>
<feature type="signal peptide" evidence="2">
    <location>
        <begin position="1"/>
        <end position="25"/>
    </location>
</feature>
<dbReference type="OrthoDB" id="9806267at2"/>
<dbReference type="CDD" id="cd02696">
    <property type="entry name" value="MurNAc-LAA"/>
    <property type="match status" value="1"/>
</dbReference>
<feature type="chain" id="PRO_5039198324" evidence="2">
    <location>
        <begin position="26"/>
        <end position="251"/>
    </location>
</feature>
<keyword evidence="2" id="KW-0732">Signal</keyword>